<evidence type="ECO:0000313" key="8">
    <source>
        <dbReference type="Proteomes" id="UP000011988"/>
    </source>
</evidence>
<evidence type="ECO:0000259" key="6">
    <source>
        <dbReference type="PROSITE" id="PS50109"/>
    </source>
</evidence>
<evidence type="ECO:0000256" key="4">
    <source>
        <dbReference type="ARBA" id="ARBA00022777"/>
    </source>
</evidence>
<dbReference type="InterPro" id="IPR050736">
    <property type="entry name" value="Sensor_HK_Regulatory"/>
</dbReference>
<evidence type="ECO:0000256" key="1">
    <source>
        <dbReference type="ARBA" id="ARBA00000085"/>
    </source>
</evidence>
<dbReference type="SMART" id="SM00387">
    <property type="entry name" value="HATPase_c"/>
    <property type="match status" value="1"/>
</dbReference>
<dbReference type="PANTHER" id="PTHR43711">
    <property type="entry name" value="TWO-COMPONENT HISTIDINE KINASE"/>
    <property type="match status" value="1"/>
</dbReference>
<dbReference type="Proteomes" id="UP000011988">
    <property type="component" value="Unassembled WGS sequence"/>
</dbReference>
<dbReference type="InterPro" id="IPR036097">
    <property type="entry name" value="HisK_dim/P_sf"/>
</dbReference>
<dbReference type="SUPFAM" id="SSF47384">
    <property type="entry name" value="Homodimeric domain of signal transducing histidine kinase"/>
    <property type="match status" value="1"/>
</dbReference>
<evidence type="ECO:0000256" key="3">
    <source>
        <dbReference type="ARBA" id="ARBA00022679"/>
    </source>
</evidence>
<dbReference type="InterPro" id="IPR036890">
    <property type="entry name" value="HATPase_C_sf"/>
</dbReference>
<dbReference type="EC" id="2.7.13.3" evidence="2"/>
<comment type="catalytic activity">
    <reaction evidence="1">
        <text>ATP + protein L-histidine = ADP + protein N-phospho-L-histidine.</text>
        <dbReference type="EC" id="2.7.13.3"/>
    </reaction>
</comment>
<dbReference type="InterPro" id="IPR003594">
    <property type="entry name" value="HATPase_dom"/>
</dbReference>
<keyword evidence="3" id="KW-0808">Transferase</keyword>
<dbReference type="SMART" id="SM00388">
    <property type="entry name" value="HisKA"/>
    <property type="match status" value="1"/>
</dbReference>
<name>M6D1D3_9LEPT</name>
<feature type="domain" description="Histidine kinase" evidence="6">
    <location>
        <begin position="145"/>
        <end position="357"/>
    </location>
</feature>
<protein>
    <recommendedName>
        <fullName evidence="2">histidine kinase</fullName>
        <ecNumber evidence="2">2.7.13.3</ecNumber>
    </recommendedName>
</protein>
<keyword evidence="4" id="KW-0418">Kinase</keyword>
<dbReference type="EMBL" id="ANIK01000043">
    <property type="protein sequence ID" value="EMJ94958.1"/>
    <property type="molecule type" value="Genomic_DNA"/>
</dbReference>
<comment type="caution">
    <text evidence="7">The sequence shown here is derived from an EMBL/GenBank/DDBJ whole genome shotgun (WGS) entry which is preliminary data.</text>
</comment>
<dbReference type="InterPro" id="IPR005467">
    <property type="entry name" value="His_kinase_dom"/>
</dbReference>
<dbReference type="RefSeq" id="WP_020773432.1">
    <property type="nucleotide sequence ID" value="NZ_ANIK01000043.1"/>
</dbReference>
<dbReference type="InterPro" id="IPR003661">
    <property type="entry name" value="HisK_dim/P_dom"/>
</dbReference>
<dbReference type="Pfam" id="PF02518">
    <property type="entry name" value="HATPase_c"/>
    <property type="match status" value="1"/>
</dbReference>
<dbReference type="Gene3D" id="1.10.287.130">
    <property type="match status" value="1"/>
</dbReference>
<dbReference type="SUPFAM" id="SSF55874">
    <property type="entry name" value="ATPase domain of HSP90 chaperone/DNA topoisomerase II/histidine kinase"/>
    <property type="match status" value="1"/>
</dbReference>
<dbReference type="SUPFAM" id="SSF55785">
    <property type="entry name" value="PYP-like sensor domain (PAS domain)"/>
    <property type="match status" value="1"/>
</dbReference>
<accession>M6D1D3</accession>
<dbReference type="AlphaFoldDB" id="M6D1D3"/>
<dbReference type="PANTHER" id="PTHR43711:SF1">
    <property type="entry name" value="HISTIDINE KINASE 1"/>
    <property type="match status" value="1"/>
</dbReference>
<keyword evidence="5" id="KW-0902">Two-component regulatory system</keyword>
<dbReference type="CDD" id="cd00082">
    <property type="entry name" value="HisKA"/>
    <property type="match status" value="1"/>
</dbReference>
<sequence>MELIQEALENIGDKIRFVEFIPCPILLSKLKGTELQTLYLNQSFREIIGYKVEEIPTLEDWLIRAYPDEYYRNEIKSDWLTKNGNHNSVIKTKIRTKSNEERWFQLQRTEFGELNVFAFQDIHELETLNLELTCNNSAKSQLLAILAHDLRSPLIQIISLISLFKNEEIPAAELYYHLSKLNVQTHLTIDLIDNTLNWVKTNSKCIVVNKISFNPVPIVKELTALYEDYIRLKCLRVDVEFDENIMIFSDINIFKVIVRNLFVNALKFSNPGGNVFLRGKTFSNRQHVSVADEGIGMSAEELEKVFSKEFHSSVGTLNENGSGLGIKLCRDFARLVDAEFRLKSEKHKGTCASLVFE</sequence>
<evidence type="ECO:0000313" key="7">
    <source>
        <dbReference type="EMBL" id="EMJ94958.1"/>
    </source>
</evidence>
<organism evidence="7 8">
    <name type="scientific">Leptospira alstonii serovar Sichuan str. 79601</name>
    <dbReference type="NCBI Taxonomy" id="1218565"/>
    <lineage>
        <taxon>Bacteria</taxon>
        <taxon>Pseudomonadati</taxon>
        <taxon>Spirochaetota</taxon>
        <taxon>Spirochaetia</taxon>
        <taxon>Leptospirales</taxon>
        <taxon>Leptospiraceae</taxon>
        <taxon>Leptospira</taxon>
    </lineage>
</organism>
<reference evidence="7 8" key="1">
    <citation type="submission" date="2013-01" db="EMBL/GenBank/DDBJ databases">
        <authorList>
            <person name="Harkins D.M."/>
            <person name="Durkin A.S."/>
            <person name="Brinkac L.M."/>
            <person name="Haft D.H."/>
            <person name="Selengut J.D."/>
            <person name="Sanka R."/>
            <person name="DePew J."/>
            <person name="Purushe J."/>
            <person name="Galloway R.L."/>
            <person name="Vinetz J.M."/>
            <person name="Sutton G.G."/>
            <person name="Nierman W.C."/>
            <person name="Fouts D.E."/>
        </authorList>
    </citation>
    <scope>NUCLEOTIDE SEQUENCE [LARGE SCALE GENOMIC DNA]</scope>
    <source>
        <strain evidence="7 8">79601</strain>
    </source>
</reference>
<evidence type="ECO:0000256" key="2">
    <source>
        <dbReference type="ARBA" id="ARBA00012438"/>
    </source>
</evidence>
<gene>
    <name evidence="7" type="ORF">LEP1GSC194_2714</name>
</gene>
<dbReference type="InterPro" id="IPR035965">
    <property type="entry name" value="PAS-like_dom_sf"/>
</dbReference>
<dbReference type="PROSITE" id="PS50109">
    <property type="entry name" value="HIS_KIN"/>
    <property type="match status" value="1"/>
</dbReference>
<dbReference type="PATRIC" id="fig|1218565.3.peg.2157"/>
<evidence type="ECO:0000256" key="5">
    <source>
        <dbReference type="ARBA" id="ARBA00023012"/>
    </source>
</evidence>
<proteinExistence type="predicted"/>
<dbReference type="GO" id="GO:0000155">
    <property type="term" value="F:phosphorelay sensor kinase activity"/>
    <property type="evidence" value="ECO:0007669"/>
    <property type="project" value="InterPro"/>
</dbReference>
<dbReference type="Gene3D" id="3.30.565.10">
    <property type="entry name" value="Histidine kinase-like ATPase, C-terminal domain"/>
    <property type="match status" value="1"/>
</dbReference>
<dbReference type="OrthoDB" id="340007at2"/>
<dbReference type="Gene3D" id="3.30.450.20">
    <property type="entry name" value="PAS domain"/>
    <property type="match status" value="1"/>
</dbReference>